<evidence type="ECO:0000256" key="1">
    <source>
        <dbReference type="ARBA" id="ARBA00009242"/>
    </source>
</evidence>
<feature type="domain" description="Allantoicase" evidence="3">
    <location>
        <begin position="51"/>
        <end position="103"/>
    </location>
</feature>
<evidence type="ECO:0000313" key="4">
    <source>
        <dbReference type="EMBL" id="WAR04106.1"/>
    </source>
</evidence>
<dbReference type="SUPFAM" id="SSF49785">
    <property type="entry name" value="Galactose-binding domain-like"/>
    <property type="match status" value="2"/>
</dbReference>
<organism evidence="4 5">
    <name type="scientific">Mya arenaria</name>
    <name type="common">Soft-shell clam</name>
    <dbReference type="NCBI Taxonomy" id="6604"/>
    <lineage>
        <taxon>Eukaryota</taxon>
        <taxon>Metazoa</taxon>
        <taxon>Spiralia</taxon>
        <taxon>Lophotrochozoa</taxon>
        <taxon>Mollusca</taxon>
        <taxon>Bivalvia</taxon>
        <taxon>Autobranchia</taxon>
        <taxon>Heteroconchia</taxon>
        <taxon>Euheterodonta</taxon>
        <taxon>Imparidentia</taxon>
        <taxon>Neoheterodontei</taxon>
        <taxon>Myida</taxon>
        <taxon>Myoidea</taxon>
        <taxon>Myidae</taxon>
        <taxon>Mya</taxon>
    </lineage>
</organism>
<name>A0ABY7EAC2_MYAAR</name>
<reference evidence="4" key="1">
    <citation type="submission" date="2022-11" db="EMBL/GenBank/DDBJ databases">
        <title>Centuries of genome instability and evolution in soft-shell clam transmissible cancer (bioRxiv).</title>
        <authorList>
            <person name="Hart S.F.M."/>
            <person name="Yonemitsu M.A."/>
            <person name="Giersch R.M."/>
            <person name="Beal B.F."/>
            <person name="Arriagada G."/>
            <person name="Davis B.W."/>
            <person name="Ostrander E.A."/>
            <person name="Goff S.P."/>
            <person name="Metzger M.J."/>
        </authorList>
    </citation>
    <scope>NUCLEOTIDE SEQUENCE</scope>
    <source>
        <strain evidence="4">MELC-2E11</strain>
        <tissue evidence="4">Siphon/mantle</tissue>
    </source>
</reference>
<dbReference type="Proteomes" id="UP001164746">
    <property type="component" value="Chromosome 5"/>
</dbReference>
<feature type="domain" description="Allantoicase" evidence="3">
    <location>
        <begin position="160"/>
        <end position="249"/>
    </location>
</feature>
<dbReference type="InterPro" id="IPR008979">
    <property type="entry name" value="Galactose-bd-like_sf"/>
</dbReference>
<dbReference type="Pfam" id="PF03561">
    <property type="entry name" value="Allantoicase"/>
    <property type="match status" value="2"/>
</dbReference>
<evidence type="ECO:0000256" key="2">
    <source>
        <dbReference type="ARBA" id="ARBA00031078"/>
    </source>
</evidence>
<dbReference type="EMBL" id="CP111016">
    <property type="protein sequence ID" value="WAR04106.1"/>
    <property type="molecule type" value="Genomic_DNA"/>
</dbReference>
<dbReference type="InterPro" id="IPR005164">
    <property type="entry name" value="Allantoicase"/>
</dbReference>
<dbReference type="PANTHER" id="PTHR12045">
    <property type="entry name" value="ALLANTOICASE"/>
    <property type="match status" value="1"/>
</dbReference>
<evidence type="ECO:0000259" key="3">
    <source>
        <dbReference type="Pfam" id="PF03561"/>
    </source>
</evidence>
<dbReference type="Gene3D" id="2.60.120.260">
    <property type="entry name" value="Galactose-binding domain-like"/>
    <property type="match status" value="3"/>
</dbReference>
<accession>A0ABY7EAC2</accession>
<comment type="similarity">
    <text evidence="1">Belongs to the allantoicase family.</text>
</comment>
<proteinExistence type="inferred from homology"/>
<protein>
    <recommendedName>
        <fullName evidence="2">Allantoate amidinohydrolase</fullName>
    </recommendedName>
</protein>
<sequence length="257" mass="28471">MATAVINQFGSTSASEPAFTAYNDLASTKVGGKVLFATDDWFAQAENLLKDWEFIVSLSELKPGFPKSSHNYFHCSGKKKYTHLRLNIYPDGGVARLRVYGQARRDWSKVSERKIVDLLSALNGGLCLQCSRSNGGGGRNLIQAGRGSSVEDGWVVTPLVEVDTNNFKGNFPDVCRVEACFLDNSANDLDTNIPKSKWRTLLPVTKLKAHNQHFFYQDQLEKNTGVVSHVRLTVMPDGGVSRFRIWGTKANRAIAKL</sequence>
<dbReference type="PANTHER" id="PTHR12045:SF3">
    <property type="entry name" value="INACTIVE ALLANTOICASE-RELATED"/>
    <property type="match status" value="1"/>
</dbReference>
<evidence type="ECO:0000313" key="5">
    <source>
        <dbReference type="Proteomes" id="UP001164746"/>
    </source>
</evidence>
<gene>
    <name evidence="4" type="ORF">MAR_019475</name>
</gene>
<keyword evidence="5" id="KW-1185">Reference proteome</keyword>
<dbReference type="InterPro" id="IPR015908">
    <property type="entry name" value="Allantoicase_dom"/>
</dbReference>